<keyword evidence="1" id="KW-1133">Transmembrane helix</keyword>
<keyword evidence="4" id="KW-1185">Reference proteome</keyword>
<protein>
    <recommendedName>
        <fullName evidence="2">DUF218 domain-containing protein</fullName>
    </recommendedName>
</protein>
<feature type="transmembrane region" description="Helical" evidence="1">
    <location>
        <begin position="7"/>
        <end position="26"/>
    </location>
</feature>
<dbReference type="Pfam" id="PF02698">
    <property type="entry name" value="DUF218"/>
    <property type="match status" value="1"/>
</dbReference>
<proteinExistence type="predicted"/>
<dbReference type="CDD" id="cd06259">
    <property type="entry name" value="YdcF-like"/>
    <property type="match status" value="1"/>
</dbReference>
<dbReference type="Proteomes" id="UP000677436">
    <property type="component" value="Chromosome"/>
</dbReference>
<dbReference type="GO" id="GO:0043164">
    <property type="term" value="P:Gram-negative-bacterium-type cell wall biogenesis"/>
    <property type="evidence" value="ECO:0007669"/>
    <property type="project" value="TreeGrafter"/>
</dbReference>
<dbReference type="Gene3D" id="3.40.50.620">
    <property type="entry name" value="HUPs"/>
    <property type="match status" value="1"/>
</dbReference>
<dbReference type="AlphaFoldDB" id="A0A8D5ZLJ6"/>
<evidence type="ECO:0000259" key="2">
    <source>
        <dbReference type="Pfam" id="PF02698"/>
    </source>
</evidence>
<dbReference type="InterPro" id="IPR051599">
    <property type="entry name" value="Cell_Envelope_Assoc"/>
</dbReference>
<sequence>MPLKIAGLLGMVLFGVAGLSVLIYWWPAVSRYDTSPMPADQKQAALVLGAALWDERPSPALRERLEMAVKLYEQKKVRYLVLSGGPEGNGVTEAQVMKEYLISRGVPAASLILEDRSRNTEENLRFSKRILDEHHWDEVYLVTHDYHQYRALQYAARNGIHAVPVPVHSQVLWMPYHKARECLALVKLTLFSR</sequence>
<feature type="domain" description="DUF218" evidence="2">
    <location>
        <begin position="43"/>
        <end position="175"/>
    </location>
</feature>
<evidence type="ECO:0000313" key="4">
    <source>
        <dbReference type="Proteomes" id="UP000677436"/>
    </source>
</evidence>
<dbReference type="GO" id="GO:0000270">
    <property type="term" value="P:peptidoglycan metabolic process"/>
    <property type="evidence" value="ECO:0007669"/>
    <property type="project" value="TreeGrafter"/>
</dbReference>
<reference evidence="3" key="1">
    <citation type="journal article" date="2013" name="Int. J. Syst. Evol. Microbiol.">
        <title>Polycladomyces abyssicola gen. nov., sp. nov., a thermophilic filamentous bacterium isolated from hemipelagic sediment.</title>
        <authorList>
            <person name="Tsubouchi T."/>
            <person name="Shimane Y."/>
            <person name="Mori K."/>
            <person name="Usui K."/>
            <person name="Hiraki T."/>
            <person name="Tame A."/>
            <person name="Uematsu K."/>
            <person name="Maruyama T."/>
            <person name="Hatada Y."/>
        </authorList>
    </citation>
    <scope>NUCLEOTIDE SEQUENCE</scope>
    <source>
        <strain evidence="3">JIR-001</strain>
    </source>
</reference>
<dbReference type="EMBL" id="AP024601">
    <property type="protein sequence ID" value="BCU80685.1"/>
    <property type="molecule type" value="Genomic_DNA"/>
</dbReference>
<name>A0A8D5ZLJ6_9BACL</name>
<dbReference type="InterPro" id="IPR014729">
    <property type="entry name" value="Rossmann-like_a/b/a_fold"/>
</dbReference>
<dbReference type="RefSeq" id="WP_212774025.1">
    <property type="nucleotide sequence ID" value="NZ_AP024601.1"/>
</dbReference>
<dbReference type="KEGG" id="pabs:JIR001_04680"/>
<evidence type="ECO:0000313" key="3">
    <source>
        <dbReference type="EMBL" id="BCU80685.1"/>
    </source>
</evidence>
<reference evidence="3" key="2">
    <citation type="journal article" date="2021" name="Microbiol. Resour. Announc.">
        <title>Complete Genome Sequence of Polycladomyces abyssicola JIR-001T, Isolated from Hemipelagic Sediment in Deep Seawater.</title>
        <authorList>
            <person name="Tsubouchi T."/>
            <person name="Kaneko Y."/>
        </authorList>
    </citation>
    <scope>NUCLEOTIDE SEQUENCE</scope>
    <source>
        <strain evidence="3">JIR-001</strain>
    </source>
</reference>
<dbReference type="PANTHER" id="PTHR30336:SF4">
    <property type="entry name" value="ENVELOPE BIOGENESIS FACTOR ELYC"/>
    <property type="match status" value="1"/>
</dbReference>
<dbReference type="GO" id="GO:0005886">
    <property type="term" value="C:plasma membrane"/>
    <property type="evidence" value="ECO:0007669"/>
    <property type="project" value="TreeGrafter"/>
</dbReference>
<keyword evidence="1" id="KW-0472">Membrane</keyword>
<evidence type="ECO:0000256" key="1">
    <source>
        <dbReference type="SAM" id="Phobius"/>
    </source>
</evidence>
<dbReference type="PANTHER" id="PTHR30336">
    <property type="entry name" value="INNER MEMBRANE PROTEIN, PROBABLE PERMEASE"/>
    <property type="match status" value="1"/>
</dbReference>
<keyword evidence="1" id="KW-0812">Transmembrane</keyword>
<organism evidence="3 4">
    <name type="scientific">Polycladomyces abyssicola</name>
    <dbReference type="NCBI Taxonomy" id="1125966"/>
    <lineage>
        <taxon>Bacteria</taxon>
        <taxon>Bacillati</taxon>
        <taxon>Bacillota</taxon>
        <taxon>Bacilli</taxon>
        <taxon>Bacillales</taxon>
        <taxon>Thermoactinomycetaceae</taxon>
        <taxon>Polycladomyces</taxon>
    </lineage>
</organism>
<gene>
    <name evidence="3" type="ORF">JIR001_04680</name>
</gene>
<dbReference type="InterPro" id="IPR003848">
    <property type="entry name" value="DUF218"/>
</dbReference>
<accession>A0A8D5ZLJ6</accession>